<dbReference type="InterPro" id="IPR016024">
    <property type="entry name" value="ARM-type_fold"/>
</dbReference>
<dbReference type="PANTHER" id="PTHR34070:SF1">
    <property type="entry name" value="DNA ALKYLATION REPAIR PROTEIN"/>
    <property type="match status" value="1"/>
</dbReference>
<dbReference type="SUPFAM" id="SSF48371">
    <property type="entry name" value="ARM repeat"/>
    <property type="match status" value="1"/>
</dbReference>
<dbReference type="Gene3D" id="1.25.40.290">
    <property type="entry name" value="ARM repeat domains"/>
    <property type="match status" value="1"/>
</dbReference>
<sequence length="194" mass="22398">MKDIAPFLGVMTPDRRALSRIIFKGAPIPTSDQLGKTARALWRLPHREYQYVANDMIAFFIDYADKNFLKDHVQFLITHKSWWDTVDGLGSAAISPLTRRFRARGLMESWNRNENMWLIRAAIQHQRGRGDEMDVKLLLKFCDAHSNDSRFFIAKAIGWALRDVAKFNRPAVTTFLRLHPHLSAVAVREAIRHA</sequence>
<evidence type="ECO:0000313" key="1">
    <source>
        <dbReference type="EMBL" id="CAB5239040.1"/>
    </source>
</evidence>
<proteinExistence type="predicted"/>
<name>A0A6J7XP31_9ZZZZ</name>
<gene>
    <name evidence="1" type="ORF">UFOPK3554_00045</name>
</gene>
<reference evidence="1" key="1">
    <citation type="submission" date="2020-05" db="EMBL/GenBank/DDBJ databases">
        <authorList>
            <person name="Chiriac C."/>
            <person name="Salcher M."/>
            <person name="Ghai R."/>
            <person name="Kavagutti S V."/>
        </authorList>
    </citation>
    <scope>NUCLEOTIDE SEQUENCE</scope>
</reference>
<dbReference type="Gene3D" id="1.20.1660.10">
    <property type="entry name" value="Hypothetical protein (EF3068)"/>
    <property type="match status" value="1"/>
</dbReference>
<dbReference type="InterPro" id="IPR014825">
    <property type="entry name" value="DNA_alkylation"/>
</dbReference>
<dbReference type="AlphaFoldDB" id="A0A6J7XP31"/>
<dbReference type="PANTHER" id="PTHR34070">
    <property type="entry name" value="ARMADILLO-TYPE FOLD"/>
    <property type="match status" value="1"/>
</dbReference>
<organism evidence="1">
    <name type="scientific">freshwater metagenome</name>
    <dbReference type="NCBI Taxonomy" id="449393"/>
    <lineage>
        <taxon>unclassified sequences</taxon>
        <taxon>metagenomes</taxon>
        <taxon>ecological metagenomes</taxon>
    </lineage>
</organism>
<accession>A0A6J7XP31</accession>
<protein>
    <submittedName>
        <fullName evidence="1">Unannotated protein</fullName>
    </submittedName>
</protein>
<dbReference type="Pfam" id="PF08713">
    <property type="entry name" value="DNA_alkylation"/>
    <property type="match status" value="1"/>
</dbReference>
<dbReference type="EMBL" id="CAFBSG010000001">
    <property type="protein sequence ID" value="CAB5239040.1"/>
    <property type="molecule type" value="Genomic_DNA"/>
</dbReference>